<name>A0A934VP07_9BACT</name>
<evidence type="ECO:0000256" key="1">
    <source>
        <dbReference type="ARBA" id="ARBA00009998"/>
    </source>
</evidence>
<comment type="similarity">
    <text evidence="1 6">Belongs to the XseB family.</text>
</comment>
<dbReference type="PANTHER" id="PTHR34137:SF1">
    <property type="entry name" value="EXODEOXYRIBONUCLEASE 7 SMALL SUBUNIT"/>
    <property type="match status" value="1"/>
</dbReference>
<evidence type="ECO:0000256" key="2">
    <source>
        <dbReference type="ARBA" id="ARBA00022490"/>
    </source>
</evidence>
<comment type="function">
    <text evidence="6">Bidirectionally degrades single-stranded DNA into large acid-insoluble oligonucleotides, which are then degraded further into small acid-soluble oligonucleotides.</text>
</comment>
<keyword evidence="9" id="KW-1185">Reference proteome</keyword>
<comment type="caution">
    <text evidence="8">The sequence shown here is derived from an EMBL/GenBank/DDBJ whole genome shotgun (WGS) entry which is preliminary data.</text>
</comment>
<dbReference type="GO" id="GO:0006308">
    <property type="term" value="P:DNA catabolic process"/>
    <property type="evidence" value="ECO:0007669"/>
    <property type="project" value="UniProtKB-UniRule"/>
</dbReference>
<feature type="region of interest" description="Disordered" evidence="7">
    <location>
        <begin position="68"/>
        <end position="103"/>
    </location>
</feature>
<evidence type="ECO:0000313" key="9">
    <source>
        <dbReference type="Proteomes" id="UP000604083"/>
    </source>
</evidence>
<proteinExistence type="inferred from homology"/>
<reference evidence="8" key="1">
    <citation type="submission" date="2021-01" db="EMBL/GenBank/DDBJ databases">
        <title>Modified the classification status of verrucomicrobia.</title>
        <authorList>
            <person name="Feng X."/>
        </authorList>
    </citation>
    <scope>NUCLEOTIDE SEQUENCE</scope>
    <source>
        <strain evidence="8">KCTC 12986</strain>
    </source>
</reference>
<dbReference type="SUPFAM" id="SSF116842">
    <property type="entry name" value="XseB-like"/>
    <property type="match status" value="1"/>
</dbReference>
<gene>
    <name evidence="6 8" type="primary">xseB</name>
    <name evidence="8" type="ORF">JIN78_16120</name>
</gene>
<comment type="subunit">
    <text evidence="6">Heterooligomer composed of large and small subunits.</text>
</comment>
<keyword evidence="5 6" id="KW-0269">Exonuclease</keyword>
<evidence type="ECO:0000256" key="7">
    <source>
        <dbReference type="SAM" id="MobiDB-lite"/>
    </source>
</evidence>
<evidence type="ECO:0000256" key="3">
    <source>
        <dbReference type="ARBA" id="ARBA00022722"/>
    </source>
</evidence>
<dbReference type="Proteomes" id="UP000604083">
    <property type="component" value="Unassembled WGS sequence"/>
</dbReference>
<evidence type="ECO:0000256" key="4">
    <source>
        <dbReference type="ARBA" id="ARBA00022801"/>
    </source>
</evidence>
<dbReference type="PANTHER" id="PTHR34137">
    <property type="entry name" value="EXODEOXYRIBONUCLEASE 7 SMALL SUBUNIT"/>
    <property type="match status" value="1"/>
</dbReference>
<comment type="subcellular location">
    <subcellularLocation>
        <location evidence="6">Cytoplasm</location>
    </subcellularLocation>
</comment>
<keyword evidence="4 6" id="KW-0378">Hydrolase</keyword>
<evidence type="ECO:0000256" key="5">
    <source>
        <dbReference type="ARBA" id="ARBA00022839"/>
    </source>
</evidence>
<dbReference type="NCBIfam" id="TIGR01280">
    <property type="entry name" value="xseB"/>
    <property type="match status" value="1"/>
</dbReference>
<sequence>MAKKTTKKLPPFEESVDRLEALIETMESEQLPLQTLLDHYEEGHELLTHCQTLLDDAERRIEVVTLASQNTTKSTGTENKLASEPAASDNRPSDAASDDIRLL</sequence>
<dbReference type="Pfam" id="PF02609">
    <property type="entry name" value="Exonuc_VII_S"/>
    <property type="match status" value="1"/>
</dbReference>
<evidence type="ECO:0000313" key="8">
    <source>
        <dbReference type="EMBL" id="MBK1835595.1"/>
    </source>
</evidence>
<dbReference type="GO" id="GO:0008855">
    <property type="term" value="F:exodeoxyribonuclease VII activity"/>
    <property type="evidence" value="ECO:0007669"/>
    <property type="project" value="UniProtKB-UniRule"/>
</dbReference>
<dbReference type="RefSeq" id="WP_200393031.1">
    <property type="nucleotide sequence ID" value="NZ_JAENIO010000064.1"/>
</dbReference>
<evidence type="ECO:0000256" key="6">
    <source>
        <dbReference type="HAMAP-Rule" id="MF_00337"/>
    </source>
</evidence>
<dbReference type="Gene3D" id="1.10.287.1040">
    <property type="entry name" value="Exonuclease VII, small subunit"/>
    <property type="match status" value="1"/>
</dbReference>
<feature type="compositionally biased region" description="Polar residues" evidence="7">
    <location>
        <begin position="68"/>
        <end position="80"/>
    </location>
</feature>
<dbReference type="GO" id="GO:0005829">
    <property type="term" value="C:cytosol"/>
    <property type="evidence" value="ECO:0007669"/>
    <property type="project" value="TreeGrafter"/>
</dbReference>
<dbReference type="GO" id="GO:0009318">
    <property type="term" value="C:exodeoxyribonuclease VII complex"/>
    <property type="evidence" value="ECO:0007669"/>
    <property type="project" value="UniProtKB-UniRule"/>
</dbReference>
<dbReference type="AlphaFoldDB" id="A0A934VP07"/>
<accession>A0A934VP07</accession>
<dbReference type="HAMAP" id="MF_00337">
    <property type="entry name" value="Exonuc_7_S"/>
    <property type="match status" value="1"/>
</dbReference>
<protein>
    <recommendedName>
        <fullName evidence="6">Exodeoxyribonuclease 7 small subunit</fullName>
        <ecNumber evidence="6">3.1.11.6</ecNumber>
    </recommendedName>
    <alternativeName>
        <fullName evidence="6">Exodeoxyribonuclease VII small subunit</fullName>
        <shortName evidence="6">Exonuclease VII small subunit</shortName>
    </alternativeName>
</protein>
<comment type="catalytic activity">
    <reaction evidence="6">
        <text>Exonucleolytic cleavage in either 5'- to 3'- or 3'- to 5'-direction to yield nucleoside 5'-phosphates.</text>
        <dbReference type="EC" id="3.1.11.6"/>
    </reaction>
</comment>
<dbReference type="EC" id="3.1.11.6" evidence="6"/>
<keyword evidence="3 6" id="KW-0540">Nuclease</keyword>
<dbReference type="EMBL" id="JAENIO010000064">
    <property type="protein sequence ID" value="MBK1835595.1"/>
    <property type="molecule type" value="Genomic_DNA"/>
</dbReference>
<organism evidence="8 9">
    <name type="scientific">Roseibacillus ishigakijimensis</name>
    <dbReference type="NCBI Taxonomy" id="454146"/>
    <lineage>
        <taxon>Bacteria</taxon>
        <taxon>Pseudomonadati</taxon>
        <taxon>Verrucomicrobiota</taxon>
        <taxon>Verrucomicrobiia</taxon>
        <taxon>Verrucomicrobiales</taxon>
        <taxon>Verrucomicrobiaceae</taxon>
        <taxon>Roseibacillus</taxon>
    </lineage>
</organism>
<dbReference type="InterPro" id="IPR003761">
    <property type="entry name" value="Exonuc_VII_S"/>
</dbReference>
<dbReference type="InterPro" id="IPR037004">
    <property type="entry name" value="Exonuc_VII_ssu_sf"/>
</dbReference>
<keyword evidence="2 6" id="KW-0963">Cytoplasm</keyword>